<feature type="transmembrane region" description="Helical" evidence="1">
    <location>
        <begin position="53"/>
        <end position="73"/>
    </location>
</feature>
<keyword evidence="1" id="KW-0472">Membrane</keyword>
<sequence length="124" mass="14269">MREKLEQLLEWVKRNILIILASSILFTFIAPLIFTLKLNFIDFTETGQIGDTIGGITAPFINILNAVLIYIAFTEQLKANNLLKKQIDAEDLKEETRLKNIEDLVKFDITHNIIPNLESLKKRN</sequence>
<name>A0A5D8ZV01_9FLAO</name>
<keyword evidence="3" id="KW-1185">Reference proteome</keyword>
<keyword evidence="1" id="KW-0812">Transmembrane</keyword>
<dbReference type="RefSeq" id="WP_149385610.1">
    <property type="nucleotide sequence ID" value="NZ_VTRU01000001.1"/>
</dbReference>
<proteinExistence type="predicted"/>
<accession>A0A5D8ZV01</accession>
<comment type="caution">
    <text evidence="2">The sequence shown here is derived from an EMBL/GenBank/DDBJ whole genome shotgun (WGS) entry which is preliminary data.</text>
</comment>
<gene>
    <name evidence="2" type="ORF">FW781_00405</name>
</gene>
<geneLocation type="plasmid" evidence="2">
    <name>unnamed1</name>
</geneLocation>
<evidence type="ECO:0000256" key="1">
    <source>
        <dbReference type="SAM" id="Phobius"/>
    </source>
</evidence>
<protein>
    <submittedName>
        <fullName evidence="2">Uncharacterized protein</fullName>
    </submittedName>
</protein>
<feature type="transmembrane region" description="Helical" evidence="1">
    <location>
        <begin position="12"/>
        <end position="33"/>
    </location>
</feature>
<reference evidence="2 3" key="1">
    <citation type="submission" date="2019-08" db="EMBL/GenBank/DDBJ databases">
        <title>Draft genome sequence of Chryseobacterium sp. Gsoil 183.</title>
        <authorList>
            <person name="Im W.-T."/>
        </authorList>
    </citation>
    <scope>NUCLEOTIDE SEQUENCE [LARGE SCALE GENOMIC DNA]</scope>
    <source>
        <strain evidence="2 3">Gsoil 183</strain>
        <plasmid evidence="2">unnamed1</plasmid>
    </source>
</reference>
<evidence type="ECO:0000313" key="3">
    <source>
        <dbReference type="Proteomes" id="UP000323884"/>
    </source>
</evidence>
<dbReference type="OrthoDB" id="6678638at2"/>
<dbReference type="AlphaFoldDB" id="A0A5D8ZV01"/>
<organism evidence="2 3">
    <name type="scientific">Chryseobacterium panacisoli</name>
    <dbReference type="NCBI Taxonomy" id="1807141"/>
    <lineage>
        <taxon>Bacteria</taxon>
        <taxon>Pseudomonadati</taxon>
        <taxon>Bacteroidota</taxon>
        <taxon>Flavobacteriia</taxon>
        <taxon>Flavobacteriales</taxon>
        <taxon>Weeksellaceae</taxon>
        <taxon>Chryseobacterium group</taxon>
        <taxon>Chryseobacterium</taxon>
    </lineage>
</organism>
<evidence type="ECO:0000313" key="2">
    <source>
        <dbReference type="EMBL" id="TZF98427.1"/>
    </source>
</evidence>
<keyword evidence="2" id="KW-0614">Plasmid</keyword>
<dbReference type="Proteomes" id="UP000323884">
    <property type="component" value="Unassembled WGS sequence"/>
</dbReference>
<dbReference type="EMBL" id="VTRU01000001">
    <property type="protein sequence ID" value="TZF98427.1"/>
    <property type="molecule type" value="Genomic_DNA"/>
</dbReference>
<keyword evidence="1" id="KW-1133">Transmembrane helix</keyword>